<organism evidence="1 2">
    <name type="scientific">Sphingomonas hengshuiensis</name>
    <dbReference type="NCBI Taxonomy" id="1609977"/>
    <lineage>
        <taxon>Bacteria</taxon>
        <taxon>Pseudomonadati</taxon>
        <taxon>Pseudomonadota</taxon>
        <taxon>Alphaproteobacteria</taxon>
        <taxon>Sphingomonadales</taxon>
        <taxon>Sphingomonadaceae</taxon>
        <taxon>Sphingomonas</taxon>
    </lineage>
</organism>
<dbReference type="Proteomes" id="UP000032300">
    <property type="component" value="Chromosome"/>
</dbReference>
<accession>A0A7U5CV74</accession>
<proteinExistence type="predicted"/>
<dbReference type="AlphaFoldDB" id="A0A7U5CV74"/>
<gene>
    <name evidence="1" type="ORF">TS85_14315</name>
</gene>
<evidence type="ECO:0000313" key="1">
    <source>
        <dbReference type="EMBL" id="AJP74536.1"/>
    </source>
</evidence>
<protein>
    <recommendedName>
        <fullName evidence="3">Nitrogen fixation protein NifQ</fullName>
    </recommendedName>
</protein>
<dbReference type="Pfam" id="PF04891">
    <property type="entry name" value="NifQ"/>
    <property type="match status" value="1"/>
</dbReference>
<dbReference type="GO" id="GO:0009399">
    <property type="term" value="P:nitrogen fixation"/>
    <property type="evidence" value="ECO:0007669"/>
    <property type="project" value="InterPro"/>
</dbReference>
<evidence type="ECO:0000313" key="2">
    <source>
        <dbReference type="Proteomes" id="UP000032300"/>
    </source>
</evidence>
<evidence type="ECO:0008006" key="3">
    <source>
        <dbReference type="Google" id="ProtNLM"/>
    </source>
</evidence>
<keyword evidence="2" id="KW-1185">Reference proteome</keyword>
<reference evidence="1 2" key="1">
    <citation type="journal article" date="2015" name="Int. J. Syst. Evol. Microbiol.">
        <title>Sphingomonas hengshuiensis sp. nov., isolated from lake wetland.</title>
        <authorList>
            <person name="Wei S."/>
            <person name="Wang T."/>
            <person name="Liu H."/>
            <person name="Zhang C."/>
            <person name="Guo J."/>
            <person name="Wang Q."/>
            <person name="Liang K."/>
            <person name="Zhang Z."/>
        </authorList>
    </citation>
    <scope>NUCLEOTIDE SEQUENCE [LARGE SCALE GENOMIC DNA]</scope>
    <source>
        <strain evidence="1 2">WHSC-8</strain>
    </source>
</reference>
<dbReference type="GO" id="GO:0030151">
    <property type="term" value="F:molybdenum ion binding"/>
    <property type="evidence" value="ECO:0007669"/>
    <property type="project" value="InterPro"/>
</dbReference>
<sequence length="210" mass="22907">MPAERLYTHLCWHGTAAGTDLFDLHVAASILAMAAQDAEASGRTLSEACGLGSAELRDLFLLMFPGAAGMLGGLAAAAVVPAADERQLREILFVNSAHASPFERLLAHMIARRSLSPDHLWQDLGFGSRRVLSKLMRRHYPRLAERNAQEMKWKKFFYRMMCAATDYALCVAPVCSECDEFDACFGAEDGPSRLARIGAGPLPLPGEIRA</sequence>
<dbReference type="EMBL" id="CP010836">
    <property type="protein sequence ID" value="AJP74536.1"/>
    <property type="molecule type" value="Genomic_DNA"/>
</dbReference>
<dbReference type="InterPro" id="IPR006975">
    <property type="entry name" value="NifQ"/>
</dbReference>
<name>A0A7U5CV74_9SPHN</name>
<dbReference type="KEGG" id="sphi:TS85_14315"/>
<reference evidence="1 2" key="2">
    <citation type="submission" date="2015-02" db="EMBL/GenBank/DDBJ databases">
        <title>The complete genome of Sphingomonas hengshuiensis sp. WHSC-8 isolated from soil of Hengshui Lake.</title>
        <authorList>
            <person name="Wei S."/>
            <person name="Guo J."/>
            <person name="Su C."/>
            <person name="Wu R."/>
            <person name="Zhang Z."/>
            <person name="Liang K."/>
            <person name="Li H."/>
            <person name="Wang T."/>
            <person name="Liu H."/>
            <person name="Zhang C."/>
            <person name="Li Z."/>
            <person name="Wang Q."/>
            <person name="Meng J."/>
        </authorList>
    </citation>
    <scope>NUCLEOTIDE SEQUENCE [LARGE SCALE GENOMIC DNA]</scope>
    <source>
        <strain evidence="1 2">WHSC-8</strain>
    </source>
</reference>